<protein>
    <submittedName>
        <fullName evidence="1">Uncharacterized protein</fullName>
    </submittedName>
</protein>
<keyword evidence="2" id="KW-1185">Reference proteome</keyword>
<reference evidence="1 2" key="1">
    <citation type="submission" date="2019-07" db="EMBL/GenBank/DDBJ databases">
        <title>WGS assembly of Gossypium tomentosum.</title>
        <authorList>
            <person name="Chen Z.J."/>
            <person name="Sreedasyam A."/>
            <person name="Ando A."/>
            <person name="Song Q."/>
            <person name="De L."/>
            <person name="Hulse-Kemp A."/>
            <person name="Ding M."/>
            <person name="Ye W."/>
            <person name="Kirkbride R."/>
            <person name="Jenkins J."/>
            <person name="Plott C."/>
            <person name="Lovell J."/>
            <person name="Lin Y.-M."/>
            <person name="Vaughn R."/>
            <person name="Liu B."/>
            <person name="Li W."/>
            <person name="Simpson S."/>
            <person name="Scheffler B."/>
            <person name="Saski C."/>
            <person name="Grover C."/>
            <person name="Hu G."/>
            <person name="Conover J."/>
            <person name="Carlson J."/>
            <person name="Shu S."/>
            <person name="Boston L."/>
            <person name="Williams M."/>
            <person name="Peterson D."/>
            <person name="Mcgee K."/>
            <person name="Jones D."/>
            <person name="Wendel J."/>
            <person name="Stelly D."/>
            <person name="Grimwood J."/>
            <person name="Schmutz J."/>
        </authorList>
    </citation>
    <scope>NUCLEOTIDE SEQUENCE [LARGE SCALE GENOMIC DNA]</scope>
    <source>
        <strain evidence="1">7179.01</strain>
    </source>
</reference>
<dbReference type="Proteomes" id="UP000322667">
    <property type="component" value="Chromosome A10"/>
</dbReference>
<gene>
    <name evidence="1" type="ORF">ES332_A10G097400v1</name>
</gene>
<dbReference type="EMBL" id="CM017619">
    <property type="protein sequence ID" value="TYI05564.1"/>
    <property type="molecule type" value="Genomic_DNA"/>
</dbReference>
<organism evidence="1 2">
    <name type="scientific">Gossypium tomentosum</name>
    <name type="common">Hawaiian cotton</name>
    <name type="synonym">Gossypium sandvicense</name>
    <dbReference type="NCBI Taxonomy" id="34277"/>
    <lineage>
        <taxon>Eukaryota</taxon>
        <taxon>Viridiplantae</taxon>
        <taxon>Streptophyta</taxon>
        <taxon>Embryophyta</taxon>
        <taxon>Tracheophyta</taxon>
        <taxon>Spermatophyta</taxon>
        <taxon>Magnoliopsida</taxon>
        <taxon>eudicotyledons</taxon>
        <taxon>Gunneridae</taxon>
        <taxon>Pentapetalae</taxon>
        <taxon>rosids</taxon>
        <taxon>malvids</taxon>
        <taxon>Malvales</taxon>
        <taxon>Malvaceae</taxon>
        <taxon>Malvoideae</taxon>
        <taxon>Gossypium</taxon>
    </lineage>
</organism>
<sequence length="59" mass="6693">MMQEKRTTLKNEVYEIVMGLDLHGRTRGYNLGVTPVILQNLQNTKTTGTTSRDQAINEL</sequence>
<name>A0A5D2NRE1_GOSTO</name>
<evidence type="ECO:0000313" key="2">
    <source>
        <dbReference type="Proteomes" id="UP000322667"/>
    </source>
</evidence>
<proteinExistence type="predicted"/>
<accession>A0A5D2NRE1</accession>
<evidence type="ECO:0000313" key="1">
    <source>
        <dbReference type="EMBL" id="TYI05564.1"/>
    </source>
</evidence>
<dbReference type="AlphaFoldDB" id="A0A5D2NRE1"/>